<dbReference type="InterPro" id="IPR000594">
    <property type="entry name" value="ThiF_NAD_FAD-bd"/>
</dbReference>
<dbReference type="InterPro" id="IPR035985">
    <property type="entry name" value="Ubiquitin-activating_enz"/>
</dbReference>
<sequence>MNSTDINSMPIIGDEVDFERRFGGIARLYGAAALERFRHAHICVIGVGGVGSWAVEALARSAIGQLTLIDLDNVAESNINRQIQALTTTVGQAKVTALAERIAQINPYCQVHQVEDFITPDNLDQMIGGKGYDYVLDAIDSAKAKAALLAYCRAHAIPLIMIGSAGGQTDPTQIQVRDLARTEQEPLLKRVRKLMRNQYGFPRGTKNKFNVDAVFSMEPLKFPESGEACAVDGDDRGGVTGLNCAGFGSAMVVTASFGMVAASHMLRKLADSVAVAPGAAGDAEADAVAETVAETPATAG</sequence>
<feature type="domain" description="THIF-type NAD/FAD binding fold" evidence="1">
    <location>
        <begin position="27"/>
        <end position="271"/>
    </location>
</feature>
<dbReference type="Proteomes" id="UP000534388">
    <property type="component" value="Unassembled WGS sequence"/>
</dbReference>
<dbReference type="NCBIfam" id="NF011696">
    <property type="entry name" value="PRK15116.1"/>
    <property type="match status" value="1"/>
</dbReference>
<accession>A0A7W2EUU8</accession>
<dbReference type="GO" id="GO:0061503">
    <property type="term" value="F:tRNA threonylcarbamoyladenosine dehydratase"/>
    <property type="evidence" value="ECO:0007669"/>
    <property type="project" value="TreeGrafter"/>
</dbReference>
<dbReference type="GO" id="GO:0061504">
    <property type="term" value="P:cyclic threonylcarbamoyladenosine biosynthetic process"/>
    <property type="evidence" value="ECO:0007669"/>
    <property type="project" value="TreeGrafter"/>
</dbReference>
<organism evidence="2 3">
    <name type="scientific">Rugamonas brunnea</name>
    <dbReference type="NCBI Taxonomy" id="2758569"/>
    <lineage>
        <taxon>Bacteria</taxon>
        <taxon>Pseudomonadati</taxon>
        <taxon>Pseudomonadota</taxon>
        <taxon>Betaproteobacteria</taxon>
        <taxon>Burkholderiales</taxon>
        <taxon>Oxalobacteraceae</taxon>
        <taxon>Telluria group</taxon>
        <taxon>Rugamonas</taxon>
    </lineage>
</organism>
<gene>
    <name evidence="2" type="primary">tcdA</name>
    <name evidence="2" type="ORF">H3H37_18405</name>
</gene>
<evidence type="ECO:0000313" key="3">
    <source>
        <dbReference type="Proteomes" id="UP000534388"/>
    </source>
</evidence>
<name>A0A7W2EUU8_9BURK</name>
<keyword evidence="3" id="KW-1185">Reference proteome</keyword>
<dbReference type="EMBL" id="JACEZT010000013">
    <property type="protein sequence ID" value="MBA5639034.1"/>
    <property type="molecule type" value="Genomic_DNA"/>
</dbReference>
<dbReference type="CDD" id="cd00755">
    <property type="entry name" value="YgdL_like"/>
    <property type="match status" value="1"/>
</dbReference>
<reference evidence="2 3" key="1">
    <citation type="submission" date="2020-07" db="EMBL/GenBank/DDBJ databases">
        <title>Novel species isolated from subtropical streams in China.</title>
        <authorList>
            <person name="Lu H."/>
        </authorList>
    </citation>
    <scope>NUCLEOTIDE SEQUENCE [LARGE SCALE GENOMIC DNA]</scope>
    <source>
        <strain evidence="2 3">LX20W</strain>
    </source>
</reference>
<dbReference type="PANTHER" id="PTHR43267">
    <property type="entry name" value="TRNA THREONYLCARBAMOYLADENOSINE DEHYDRATASE"/>
    <property type="match status" value="1"/>
</dbReference>
<evidence type="ECO:0000313" key="2">
    <source>
        <dbReference type="EMBL" id="MBA5639034.1"/>
    </source>
</evidence>
<dbReference type="Gene3D" id="3.40.50.720">
    <property type="entry name" value="NAD(P)-binding Rossmann-like Domain"/>
    <property type="match status" value="1"/>
</dbReference>
<dbReference type="InterPro" id="IPR045886">
    <property type="entry name" value="ThiF/MoeB/HesA"/>
</dbReference>
<dbReference type="AlphaFoldDB" id="A0A7W2EUU8"/>
<dbReference type="Pfam" id="PF00899">
    <property type="entry name" value="ThiF"/>
    <property type="match status" value="1"/>
</dbReference>
<comment type="caution">
    <text evidence="2">The sequence shown here is derived from an EMBL/GenBank/DDBJ whole genome shotgun (WGS) entry which is preliminary data.</text>
</comment>
<dbReference type="SUPFAM" id="SSF69572">
    <property type="entry name" value="Activating enzymes of the ubiquitin-like proteins"/>
    <property type="match status" value="1"/>
</dbReference>
<protein>
    <submittedName>
        <fullName evidence="2">tRNA cyclic N6-threonylcarbamoyladenosine(37) synthase TcdA</fullName>
    </submittedName>
</protein>
<dbReference type="GO" id="GO:0008641">
    <property type="term" value="F:ubiquitin-like modifier activating enzyme activity"/>
    <property type="evidence" value="ECO:0007669"/>
    <property type="project" value="InterPro"/>
</dbReference>
<dbReference type="PANTHER" id="PTHR43267:SF1">
    <property type="entry name" value="TRNA THREONYLCARBAMOYLADENOSINE DEHYDRATASE"/>
    <property type="match status" value="1"/>
</dbReference>
<evidence type="ECO:0000259" key="1">
    <source>
        <dbReference type="Pfam" id="PF00899"/>
    </source>
</evidence>
<proteinExistence type="predicted"/>